<gene>
    <name evidence="2" type="ORF">D0Y65_026156</name>
</gene>
<keyword evidence="3" id="KW-1185">Reference proteome</keyword>
<protein>
    <submittedName>
        <fullName evidence="2">Uncharacterized protein</fullName>
    </submittedName>
</protein>
<evidence type="ECO:0000313" key="3">
    <source>
        <dbReference type="Proteomes" id="UP000289340"/>
    </source>
</evidence>
<feature type="transmembrane region" description="Helical" evidence="1">
    <location>
        <begin position="38"/>
        <end position="56"/>
    </location>
</feature>
<reference evidence="2 3" key="1">
    <citation type="submission" date="2018-09" db="EMBL/GenBank/DDBJ databases">
        <title>A high-quality reference genome of wild soybean provides a powerful tool to mine soybean genomes.</title>
        <authorList>
            <person name="Xie M."/>
            <person name="Chung C.Y.L."/>
            <person name="Li M.-W."/>
            <person name="Wong F.-L."/>
            <person name="Chan T.-F."/>
            <person name="Lam H.-M."/>
        </authorList>
    </citation>
    <scope>NUCLEOTIDE SEQUENCE [LARGE SCALE GENOMIC DNA]</scope>
    <source>
        <strain evidence="3">cv. W05</strain>
        <tissue evidence="2">Hypocotyl of etiolated seedlings</tissue>
    </source>
</reference>
<evidence type="ECO:0000313" key="2">
    <source>
        <dbReference type="EMBL" id="RZB85958.1"/>
    </source>
</evidence>
<keyword evidence="1" id="KW-0812">Transmembrane</keyword>
<accession>A0A445IIV3</accession>
<name>A0A445IIV3_GLYSO</name>
<sequence length="83" mass="10015">MNLFWKQIHWFLVRNWYGFHCQTQICVRHLKPFKYTSYLSLGLCACLVYFVIHNFSSINNFFNYRTTPKPPGNITVTNPNYFL</sequence>
<keyword evidence="1" id="KW-0472">Membrane</keyword>
<organism evidence="2 3">
    <name type="scientific">Glycine soja</name>
    <name type="common">Wild soybean</name>
    <dbReference type="NCBI Taxonomy" id="3848"/>
    <lineage>
        <taxon>Eukaryota</taxon>
        <taxon>Viridiplantae</taxon>
        <taxon>Streptophyta</taxon>
        <taxon>Embryophyta</taxon>
        <taxon>Tracheophyta</taxon>
        <taxon>Spermatophyta</taxon>
        <taxon>Magnoliopsida</taxon>
        <taxon>eudicotyledons</taxon>
        <taxon>Gunneridae</taxon>
        <taxon>Pentapetalae</taxon>
        <taxon>rosids</taxon>
        <taxon>fabids</taxon>
        <taxon>Fabales</taxon>
        <taxon>Fabaceae</taxon>
        <taxon>Papilionoideae</taxon>
        <taxon>50 kb inversion clade</taxon>
        <taxon>NPAAA clade</taxon>
        <taxon>indigoferoid/millettioid clade</taxon>
        <taxon>Phaseoleae</taxon>
        <taxon>Glycine</taxon>
        <taxon>Glycine subgen. Soja</taxon>
    </lineage>
</organism>
<keyword evidence="1" id="KW-1133">Transmembrane helix</keyword>
<proteinExistence type="predicted"/>
<comment type="caution">
    <text evidence="2">The sequence shown here is derived from an EMBL/GenBank/DDBJ whole genome shotgun (WGS) entry which is preliminary data.</text>
</comment>
<dbReference type="EMBL" id="QZWG01000010">
    <property type="protein sequence ID" value="RZB85958.1"/>
    <property type="molecule type" value="Genomic_DNA"/>
</dbReference>
<dbReference type="Proteomes" id="UP000289340">
    <property type="component" value="Chromosome 10"/>
</dbReference>
<evidence type="ECO:0000256" key="1">
    <source>
        <dbReference type="SAM" id="Phobius"/>
    </source>
</evidence>
<dbReference type="AlphaFoldDB" id="A0A445IIV3"/>